<gene>
    <name evidence="2" type="ORF">TrVE_jg13858</name>
</gene>
<dbReference type="AlphaFoldDB" id="A0A9W7BRV1"/>
<keyword evidence="3" id="KW-1185">Reference proteome</keyword>
<feature type="transmembrane region" description="Helical" evidence="1">
    <location>
        <begin position="261"/>
        <end position="285"/>
    </location>
</feature>
<comment type="caution">
    <text evidence="2">The sequence shown here is derived from an EMBL/GenBank/DDBJ whole genome shotgun (WGS) entry which is preliminary data.</text>
</comment>
<proteinExistence type="predicted"/>
<organism evidence="2 3">
    <name type="scientific">Triparma verrucosa</name>
    <dbReference type="NCBI Taxonomy" id="1606542"/>
    <lineage>
        <taxon>Eukaryota</taxon>
        <taxon>Sar</taxon>
        <taxon>Stramenopiles</taxon>
        <taxon>Ochrophyta</taxon>
        <taxon>Bolidophyceae</taxon>
        <taxon>Parmales</taxon>
        <taxon>Triparmaceae</taxon>
        <taxon>Triparma</taxon>
    </lineage>
</organism>
<feature type="transmembrane region" description="Helical" evidence="1">
    <location>
        <begin position="149"/>
        <end position="175"/>
    </location>
</feature>
<evidence type="ECO:0000256" key="1">
    <source>
        <dbReference type="SAM" id="Phobius"/>
    </source>
</evidence>
<keyword evidence="1" id="KW-0472">Membrane</keyword>
<evidence type="ECO:0008006" key="4">
    <source>
        <dbReference type="Google" id="ProtNLM"/>
    </source>
</evidence>
<evidence type="ECO:0000313" key="3">
    <source>
        <dbReference type="Proteomes" id="UP001165160"/>
    </source>
</evidence>
<feature type="transmembrane region" description="Helical" evidence="1">
    <location>
        <begin position="222"/>
        <end position="240"/>
    </location>
</feature>
<evidence type="ECO:0000313" key="2">
    <source>
        <dbReference type="EMBL" id="GMH95594.1"/>
    </source>
</evidence>
<sequence length="350" mass="38392">MASSDLPLVPSMDQAAANGFRCFDDDQFIKPCPWIMDCWPNATGHEMCQCGTIAMLGNDNFPECTFGSMSWLPVLIGTLNIILSLINLSWGLWMVKSLSAMKEFKMNPVTKALVLTMLASVFQFVHQSVETAEMFLRDPALHESMYNAPGVGSVTIGMVGVCMVLSDLAIPLLWIQIASAGMNKADAAARQERVAKMVNCASVFWFVTLMGIWVTIGTTTVAGYSLLWTIGIMVTFNVGGRKLRKQLTKPGEEPSKTVTDIMFFVRGVSFFILMYVVCIGLFVVGSSDPRNSPPQNWSTAVGLGYHALAQALFMNMRYIRRSLDKKLTKFQKTGKVNPSTAVSDASSVEA</sequence>
<dbReference type="Proteomes" id="UP001165160">
    <property type="component" value="Unassembled WGS sequence"/>
</dbReference>
<dbReference type="EMBL" id="BRXX01000171">
    <property type="protein sequence ID" value="GMH95594.1"/>
    <property type="molecule type" value="Genomic_DNA"/>
</dbReference>
<feature type="transmembrane region" description="Helical" evidence="1">
    <location>
        <begin position="71"/>
        <end position="92"/>
    </location>
</feature>
<feature type="transmembrane region" description="Helical" evidence="1">
    <location>
        <begin position="112"/>
        <end position="129"/>
    </location>
</feature>
<keyword evidence="1" id="KW-0812">Transmembrane</keyword>
<reference evidence="3" key="1">
    <citation type="journal article" date="2023" name="Commun. Biol.">
        <title>Genome analysis of Parmales, the sister group of diatoms, reveals the evolutionary specialization of diatoms from phago-mixotrophs to photoautotrophs.</title>
        <authorList>
            <person name="Ban H."/>
            <person name="Sato S."/>
            <person name="Yoshikawa S."/>
            <person name="Yamada K."/>
            <person name="Nakamura Y."/>
            <person name="Ichinomiya M."/>
            <person name="Sato N."/>
            <person name="Blanc-Mathieu R."/>
            <person name="Endo H."/>
            <person name="Kuwata A."/>
            <person name="Ogata H."/>
        </authorList>
    </citation>
    <scope>NUCLEOTIDE SEQUENCE [LARGE SCALE GENOMIC DNA]</scope>
    <source>
        <strain evidence="3">NIES 3699</strain>
    </source>
</reference>
<feature type="transmembrane region" description="Helical" evidence="1">
    <location>
        <begin position="196"/>
        <end position="216"/>
    </location>
</feature>
<accession>A0A9W7BRV1</accession>
<protein>
    <recommendedName>
        <fullName evidence="4">Transmembrane protein</fullName>
    </recommendedName>
</protein>
<name>A0A9W7BRV1_9STRA</name>
<keyword evidence="1" id="KW-1133">Transmembrane helix</keyword>
<feature type="transmembrane region" description="Helical" evidence="1">
    <location>
        <begin position="297"/>
        <end position="316"/>
    </location>
</feature>